<evidence type="ECO:0000313" key="3">
    <source>
        <dbReference type="EMBL" id="MFD1514382.1"/>
    </source>
</evidence>
<proteinExistence type="predicted"/>
<gene>
    <name evidence="3" type="ORF">ACFSBT_13960</name>
</gene>
<evidence type="ECO:0000313" key="4">
    <source>
        <dbReference type="Proteomes" id="UP001597187"/>
    </source>
</evidence>
<keyword evidence="4" id="KW-1185">Reference proteome</keyword>
<dbReference type="InterPro" id="IPR054162">
    <property type="entry name" value="DUF6293_C"/>
</dbReference>
<dbReference type="RefSeq" id="WP_250874349.1">
    <property type="nucleotide sequence ID" value="NZ_JALXFV010000007.1"/>
</dbReference>
<dbReference type="Pfam" id="PF19810">
    <property type="entry name" value="HFX_2341_N"/>
    <property type="match status" value="1"/>
</dbReference>
<feature type="domain" description="DUF6293" evidence="2">
    <location>
        <begin position="148"/>
        <end position="253"/>
    </location>
</feature>
<dbReference type="AlphaFoldDB" id="A0ABD6AXT9"/>
<accession>A0ABD6AXT9</accession>
<comment type="caution">
    <text evidence="3">The sequence shown here is derived from an EMBL/GenBank/DDBJ whole genome shotgun (WGS) entry which is preliminary data.</text>
</comment>
<dbReference type="Proteomes" id="UP001597187">
    <property type="component" value="Unassembled WGS sequence"/>
</dbReference>
<dbReference type="InterPro" id="IPR046260">
    <property type="entry name" value="HFX_2341-like_N"/>
</dbReference>
<evidence type="ECO:0000259" key="1">
    <source>
        <dbReference type="Pfam" id="PF19810"/>
    </source>
</evidence>
<organism evidence="3 4">
    <name type="scientific">Halomarina rubra</name>
    <dbReference type="NCBI Taxonomy" id="2071873"/>
    <lineage>
        <taxon>Archaea</taxon>
        <taxon>Methanobacteriati</taxon>
        <taxon>Methanobacteriota</taxon>
        <taxon>Stenosarchaea group</taxon>
        <taxon>Halobacteria</taxon>
        <taxon>Halobacteriales</taxon>
        <taxon>Natronomonadaceae</taxon>
        <taxon>Halomarina</taxon>
    </lineage>
</organism>
<dbReference type="Gene3D" id="3.40.50.11700">
    <property type="match status" value="1"/>
</dbReference>
<sequence length="259" mass="29143">MPDRAPVARRVHVVPLGFEYARLKQPIEQWRADVVVAVEYCESQREIAYLQQLLSELRENDRIDLHVLECDIFDLYDTLGTLTATIGQFPTDEVFVNLSGGSKITAIAGMIACMATDARPLYARPSYGSTAERIPTEPLHDEVAETFELPRYPIERPSQTLLAFLEYIDQETTTADAGRYRGVHKKALIEFASEQQFPFITESTAATEKGFYRLLESHFVSEATTQGYIAIEKVGRKKFITLTEAGENTLTAFGHLISK</sequence>
<dbReference type="Pfam" id="PF22665">
    <property type="entry name" value="WHD_DUF6293"/>
    <property type="match status" value="1"/>
</dbReference>
<dbReference type="EMBL" id="JBHUDC010000007">
    <property type="protein sequence ID" value="MFD1514382.1"/>
    <property type="molecule type" value="Genomic_DNA"/>
</dbReference>
<reference evidence="3 4" key="1">
    <citation type="journal article" date="2019" name="Int. J. Syst. Evol. Microbiol.">
        <title>The Global Catalogue of Microorganisms (GCM) 10K type strain sequencing project: providing services to taxonomists for standard genome sequencing and annotation.</title>
        <authorList>
            <consortium name="The Broad Institute Genomics Platform"/>
            <consortium name="The Broad Institute Genome Sequencing Center for Infectious Disease"/>
            <person name="Wu L."/>
            <person name="Ma J."/>
        </authorList>
    </citation>
    <scope>NUCLEOTIDE SEQUENCE [LARGE SCALE GENOMIC DNA]</scope>
    <source>
        <strain evidence="3 4">CGMCC 1.12563</strain>
    </source>
</reference>
<name>A0ABD6AXT9_9EURY</name>
<evidence type="ECO:0000259" key="2">
    <source>
        <dbReference type="Pfam" id="PF22665"/>
    </source>
</evidence>
<protein>
    <submittedName>
        <fullName evidence="3">DUF6293 family protein</fullName>
    </submittedName>
</protein>
<feature type="domain" description="HFX-2341-like N-terminal" evidence="1">
    <location>
        <begin position="10"/>
        <end position="126"/>
    </location>
</feature>